<dbReference type="GO" id="GO:0005525">
    <property type="term" value="F:GTP binding"/>
    <property type="evidence" value="ECO:0007669"/>
    <property type="project" value="UniProtKB-KW"/>
</dbReference>
<dbReference type="InterPro" id="IPR006703">
    <property type="entry name" value="G_AIG1"/>
</dbReference>
<dbReference type="SUPFAM" id="SSF52540">
    <property type="entry name" value="P-loop containing nucleoside triphosphate hydrolases"/>
    <property type="match status" value="1"/>
</dbReference>
<dbReference type="STRING" id="33528.ENSGAFP00000027048"/>
<dbReference type="PROSITE" id="PS51720">
    <property type="entry name" value="G_AIG1"/>
    <property type="match status" value="1"/>
</dbReference>
<evidence type="ECO:0000313" key="5">
    <source>
        <dbReference type="EMBL" id="PWA14916.1"/>
    </source>
</evidence>
<dbReference type="Proteomes" id="UP000250572">
    <property type="component" value="Unassembled WGS sequence"/>
</dbReference>
<evidence type="ECO:0000313" key="6">
    <source>
        <dbReference type="Proteomes" id="UP000250572"/>
    </source>
</evidence>
<evidence type="ECO:0000256" key="1">
    <source>
        <dbReference type="ARBA" id="ARBA00008535"/>
    </source>
</evidence>
<comment type="similarity">
    <text evidence="1">Belongs to the TRAFAC class TrmE-Era-EngA-EngB-Septin-like GTPase superfamily. AIG1/Toc34/Toc159-like paraseptin GTPase family. IAN subfamily.</text>
</comment>
<protein>
    <recommendedName>
        <fullName evidence="4">AIG1-type G domain-containing protein</fullName>
    </recommendedName>
</protein>
<dbReference type="PANTHER" id="PTHR10903">
    <property type="entry name" value="GTPASE, IMAP FAMILY MEMBER-RELATED"/>
    <property type="match status" value="1"/>
</dbReference>
<evidence type="ECO:0000259" key="4">
    <source>
        <dbReference type="PROSITE" id="PS51720"/>
    </source>
</evidence>
<organism evidence="5 6">
    <name type="scientific">Gambusia affinis</name>
    <name type="common">Western mosquitofish</name>
    <name type="synonym">Heterandria affinis</name>
    <dbReference type="NCBI Taxonomy" id="33528"/>
    <lineage>
        <taxon>Eukaryota</taxon>
        <taxon>Metazoa</taxon>
        <taxon>Chordata</taxon>
        <taxon>Craniata</taxon>
        <taxon>Vertebrata</taxon>
        <taxon>Euteleostomi</taxon>
        <taxon>Actinopterygii</taxon>
        <taxon>Neopterygii</taxon>
        <taxon>Teleostei</taxon>
        <taxon>Neoteleostei</taxon>
        <taxon>Acanthomorphata</taxon>
        <taxon>Ovalentaria</taxon>
        <taxon>Atherinomorphae</taxon>
        <taxon>Cyprinodontiformes</taxon>
        <taxon>Poeciliidae</taxon>
        <taxon>Poeciliinae</taxon>
        <taxon>Gambusia</taxon>
    </lineage>
</organism>
<feature type="domain" description="AIG1-type G" evidence="4">
    <location>
        <begin position="227"/>
        <end position="427"/>
    </location>
</feature>
<accession>A0A315UVW1</accession>
<dbReference type="PANTHER" id="PTHR10903:SF188">
    <property type="entry name" value="GTPASE IMAP FAMILY MEMBER 2-LIKE-RELATED"/>
    <property type="match status" value="1"/>
</dbReference>
<name>A0A315UVW1_GAMAF</name>
<keyword evidence="2" id="KW-0547">Nucleotide-binding</keyword>
<reference evidence="5 6" key="1">
    <citation type="journal article" date="2018" name="G3 (Bethesda)">
        <title>A High-Quality Reference Genome for the Invasive Mosquitofish Gambusia affinis Using a Chicago Library.</title>
        <authorList>
            <person name="Hoffberg S.L."/>
            <person name="Troendle N.J."/>
            <person name="Glenn T.C."/>
            <person name="Mahmud O."/>
            <person name="Louha S."/>
            <person name="Chalopin D."/>
            <person name="Bennetzen J.L."/>
            <person name="Mauricio R."/>
        </authorList>
    </citation>
    <scope>NUCLEOTIDE SEQUENCE [LARGE SCALE GENOMIC DNA]</scope>
    <source>
        <strain evidence="5">NE01/NJP1002.9</strain>
        <tissue evidence="5">Muscle</tissue>
    </source>
</reference>
<sequence length="721" mass="80577">MMVYMEASSPKFSWIHFTAFLSSSVNLTPSRITRRKASSSVIPVSNRPGVSITWTGIPSTSPLCVSQCLVTDTGLGSSLKAARPRRVFPVALFPDPVFPTRTIRCLNECLYNGAYIILKCFLSAKFSSFGIVELRLRLDYLSRSRLSQVFVTDSGEASSLNTERPKMVFPDALFPEPYDRSESQGCYSSSSRFWVISAVGSSSLKPVVRTPVLDCFSFPVQPMTRSSKQRTLFLVGKTGSGKSASGNTILGRSVFREDASAESVTKTCERRERLEGDRNIVVIDSPGIFDTHKTQVQLKEDIEQCVKLSVPGPHAFLLVINLKSRFTKEEKDTVKWIQDNLGSAAATFTIVLFTHADSLRGKSVEDFVAESKHLQTLIQQCGGRYHSLVNGLSSDRKQVTELLDKIDEMVQINGGDHYTNSMYKKAQRELEEEEERACREEYERRRQKDREKRERDKKFDDLRGRVSGRLAHLQRIPAIGCRILKKRSRSVVWIKPGTTPITARSSDCSLSPGLYRLPNVPLSLSQNLCASWVLSPSSATLHQTNCKRYSPFPCQDSLNPVLTNLSPLQAEPEPPNRCRFERSVARFCSLTWPNDLPKICGEARPTGQWVQGATGIISPLHLSSLPRRPVRPHGLVRPEGHFAVLKRTRFRRKAAPLRQGLEDFVETTSGTRGCAQCPGTEDLVSLDLAAKISSRKLHTSSKELLSSRLKTSRKISPVEMT</sequence>
<keyword evidence="6" id="KW-1185">Reference proteome</keyword>
<keyword evidence="3" id="KW-0342">GTP-binding</keyword>
<dbReference type="AlphaFoldDB" id="A0A315UVW1"/>
<dbReference type="FunFam" id="3.40.50.300:FF:000366">
    <property type="entry name" value="GTPase, IMAP family member 2"/>
    <property type="match status" value="1"/>
</dbReference>
<evidence type="ECO:0000256" key="3">
    <source>
        <dbReference type="ARBA" id="ARBA00023134"/>
    </source>
</evidence>
<dbReference type="InterPro" id="IPR045058">
    <property type="entry name" value="GIMA/IAN/Toc"/>
</dbReference>
<evidence type="ECO:0000256" key="2">
    <source>
        <dbReference type="ARBA" id="ARBA00022741"/>
    </source>
</evidence>
<proteinExistence type="inferred from homology"/>
<dbReference type="Gene3D" id="3.40.50.300">
    <property type="entry name" value="P-loop containing nucleotide triphosphate hydrolases"/>
    <property type="match status" value="1"/>
</dbReference>
<dbReference type="EMBL" id="NHOQ01002739">
    <property type="protein sequence ID" value="PWA14916.1"/>
    <property type="molecule type" value="Genomic_DNA"/>
</dbReference>
<dbReference type="CDD" id="cd01852">
    <property type="entry name" value="AIG1"/>
    <property type="match status" value="1"/>
</dbReference>
<dbReference type="Pfam" id="PF04548">
    <property type="entry name" value="AIG1"/>
    <property type="match status" value="1"/>
</dbReference>
<gene>
    <name evidence="5" type="ORF">CCH79_00014297</name>
</gene>
<comment type="caution">
    <text evidence="5">The sequence shown here is derived from an EMBL/GenBank/DDBJ whole genome shotgun (WGS) entry which is preliminary data.</text>
</comment>
<dbReference type="InterPro" id="IPR027417">
    <property type="entry name" value="P-loop_NTPase"/>
</dbReference>